<comment type="caution">
    <text evidence="2">The sequence shown here is derived from an EMBL/GenBank/DDBJ whole genome shotgun (WGS) entry which is preliminary data.</text>
</comment>
<evidence type="ECO:0000256" key="1">
    <source>
        <dbReference type="SAM" id="MobiDB-lite"/>
    </source>
</evidence>
<protein>
    <submittedName>
        <fullName evidence="2">Uncharacterized protein</fullName>
    </submittedName>
</protein>
<sequence>MNDIKPTKSEEEAIKPYQNQEKITSVILEQKEGEMELSEAAGKGEEEEKNGEEKINETPGAAIPRPTKPTPQIIPKPAELRQIESIMAEDLKEAFLQMSPEEQLKFKEEGEKVANTIWEMVLSAKIQVKKILDLISGWLKRLPGVNKYFIEQESKIKTDRIIKMIK</sequence>
<accession>A0A0G1A938</accession>
<name>A0A0G1A938_9BACT</name>
<reference evidence="2 3" key="1">
    <citation type="journal article" date="2015" name="Nature">
        <title>rRNA introns, odd ribosomes, and small enigmatic genomes across a large radiation of phyla.</title>
        <authorList>
            <person name="Brown C.T."/>
            <person name="Hug L.A."/>
            <person name="Thomas B.C."/>
            <person name="Sharon I."/>
            <person name="Castelle C.J."/>
            <person name="Singh A."/>
            <person name="Wilkins M.J."/>
            <person name="Williams K.H."/>
            <person name="Banfield J.F."/>
        </authorList>
    </citation>
    <scope>NUCLEOTIDE SEQUENCE [LARGE SCALE GENOMIC DNA]</scope>
</reference>
<evidence type="ECO:0000313" key="3">
    <source>
        <dbReference type="Proteomes" id="UP000034837"/>
    </source>
</evidence>
<evidence type="ECO:0000313" key="2">
    <source>
        <dbReference type="EMBL" id="KKS57560.1"/>
    </source>
</evidence>
<dbReference type="AlphaFoldDB" id="A0A0G1A938"/>
<proteinExistence type="predicted"/>
<organism evidence="2 3">
    <name type="scientific">Candidatus Magasanikbacteria bacterium GW2011_GWA2_42_32</name>
    <dbReference type="NCBI Taxonomy" id="1619039"/>
    <lineage>
        <taxon>Bacteria</taxon>
        <taxon>Candidatus Magasanikiibacteriota</taxon>
    </lineage>
</organism>
<dbReference type="Proteomes" id="UP000034837">
    <property type="component" value="Unassembled WGS sequence"/>
</dbReference>
<dbReference type="EMBL" id="LCDO01000001">
    <property type="protein sequence ID" value="KKS57560.1"/>
    <property type="molecule type" value="Genomic_DNA"/>
</dbReference>
<gene>
    <name evidence="2" type="ORF">UV20_C0001G0200</name>
</gene>
<feature type="compositionally biased region" description="Basic and acidic residues" evidence="1">
    <location>
        <begin position="42"/>
        <end position="56"/>
    </location>
</feature>
<feature type="region of interest" description="Disordered" evidence="1">
    <location>
        <begin position="31"/>
        <end position="73"/>
    </location>
</feature>